<sequence length="362" mass="40217">MAFVVASLFLSSIWHSTYASPLNQKDNIKSTSILETWTNICGDGCPTSWTREPICTNGEEPALESIISLMKNVPASASATFTPTPYCEEYMRPTDWLVEVHMKTETYTTTVGYDHWHKTTTTTTDLANPTATSYCPIPSEGVECGWDSNLLYTSKQGQAVITNLDPESCQQECLRRKDSPACKAYRVYELERGSGAWECRLFRNPIDQDWKDWRSGDYARGTQWFNRDCLDHAPKACKANAPTNNLPPTPIRSTTTPLITPGPTLIPRSPRPNPNLAAAEIAKRAAPVPDFIESKVPEGILSWLFWSACYCIATTASPVVTMKSSTTFVSFVVYPGTVTRTSESTVTYTETVRETTTWVSLG</sequence>
<comment type="caution">
    <text evidence="3">The sequence shown here is derived from an EMBL/GenBank/DDBJ whole genome shotgun (WGS) entry which is preliminary data.</text>
</comment>
<proteinExistence type="predicted"/>
<name>A0A9P9EC60_9PLEO</name>
<evidence type="ECO:0000256" key="1">
    <source>
        <dbReference type="SAM" id="SignalP"/>
    </source>
</evidence>
<gene>
    <name evidence="3" type="ORF">B0J11DRAFT_611170</name>
</gene>
<accession>A0A9P9EC60</accession>
<keyword evidence="1" id="KW-0732">Signal</keyword>
<dbReference type="AlphaFoldDB" id="A0A9P9EC60"/>
<organism evidence="3 4">
    <name type="scientific">Dendryphion nanum</name>
    <dbReference type="NCBI Taxonomy" id="256645"/>
    <lineage>
        <taxon>Eukaryota</taxon>
        <taxon>Fungi</taxon>
        <taxon>Dikarya</taxon>
        <taxon>Ascomycota</taxon>
        <taxon>Pezizomycotina</taxon>
        <taxon>Dothideomycetes</taxon>
        <taxon>Pleosporomycetidae</taxon>
        <taxon>Pleosporales</taxon>
        <taxon>Torulaceae</taxon>
        <taxon>Dendryphion</taxon>
    </lineage>
</organism>
<keyword evidence="4" id="KW-1185">Reference proteome</keyword>
<dbReference type="InterPro" id="IPR003609">
    <property type="entry name" value="Pan_app"/>
</dbReference>
<evidence type="ECO:0000313" key="3">
    <source>
        <dbReference type="EMBL" id="KAH7135175.1"/>
    </source>
</evidence>
<evidence type="ECO:0000259" key="2">
    <source>
        <dbReference type="PROSITE" id="PS50948"/>
    </source>
</evidence>
<evidence type="ECO:0000313" key="4">
    <source>
        <dbReference type="Proteomes" id="UP000700596"/>
    </source>
</evidence>
<dbReference type="PROSITE" id="PS50948">
    <property type="entry name" value="PAN"/>
    <property type="match status" value="1"/>
</dbReference>
<dbReference type="Proteomes" id="UP000700596">
    <property type="component" value="Unassembled WGS sequence"/>
</dbReference>
<reference evidence="3" key="1">
    <citation type="journal article" date="2021" name="Nat. Commun.">
        <title>Genetic determinants of endophytism in the Arabidopsis root mycobiome.</title>
        <authorList>
            <person name="Mesny F."/>
            <person name="Miyauchi S."/>
            <person name="Thiergart T."/>
            <person name="Pickel B."/>
            <person name="Atanasova L."/>
            <person name="Karlsson M."/>
            <person name="Huettel B."/>
            <person name="Barry K.W."/>
            <person name="Haridas S."/>
            <person name="Chen C."/>
            <person name="Bauer D."/>
            <person name="Andreopoulos W."/>
            <person name="Pangilinan J."/>
            <person name="LaButti K."/>
            <person name="Riley R."/>
            <person name="Lipzen A."/>
            <person name="Clum A."/>
            <person name="Drula E."/>
            <person name="Henrissat B."/>
            <person name="Kohler A."/>
            <person name="Grigoriev I.V."/>
            <person name="Martin F.M."/>
            <person name="Hacquard S."/>
        </authorList>
    </citation>
    <scope>NUCLEOTIDE SEQUENCE</scope>
    <source>
        <strain evidence="3">MPI-CAGE-CH-0243</strain>
    </source>
</reference>
<protein>
    <recommendedName>
        <fullName evidence="2">Apple domain-containing protein</fullName>
    </recommendedName>
</protein>
<dbReference type="EMBL" id="JAGMWT010000002">
    <property type="protein sequence ID" value="KAH7135175.1"/>
    <property type="molecule type" value="Genomic_DNA"/>
</dbReference>
<feature type="domain" description="Apple" evidence="2">
    <location>
        <begin position="144"/>
        <end position="229"/>
    </location>
</feature>
<feature type="signal peptide" evidence="1">
    <location>
        <begin position="1"/>
        <end position="19"/>
    </location>
</feature>
<feature type="chain" id="PRO_5040335977" description="Apple domain-containing protein" evidence="1">
    <location>
        <begin position="20"/>
        <end position="362"/>
    </location>
</feature>
<dbReference type="OrthoDB" id="3541215at2759"/>